<proteinExistence type="predicted"/>
<gene>
    <name evidence="3" type="ORF">ECPE_LOCUS17009</name>
</gene>
<dbReference type="Proteomes" id="UP000272942">
    <property type="component" value="Unassembled WGS sequence"/>
</dbReference>
<feature type="domain" description="BZIP" evidence="2">
    <location>
        <begin position="129"/>
        <end position="159"/>
    </location>
</feature>
<keyword evidence="1" id="KW-0175">Coiled coil</keyword>
<protein>
    <submittedName>
        <fullName evidence="5">BZIP domain-containing protein</fullName>
    </submittedName>
</protein>
<dbReference type="Pfam" id="PF07716">
    <property type="entry name" value="bZIP_2"/>
    <property type="match status" value="1"/>
</dbReference>
<reference evidence="5" key="1">
    <citation type="submission" date="2016-06" db="UniProtKB">
        <authorList>
            <consortium name="WormBaseParasite"/>
        </authorList>
    </citation>
    <scope>IDENTIFICATION</scope>
</reference>
<evidence type="ECO:0000259" key="2">
    <source>
        <dbReference type="Pfam" id="PF07716"/>
    </source>
</evidence>
<evidence type="ECO:0000313" key="3">
    <source>
        <dbReference type="EMBL" id="VDP94284.1"/>
    </source>
</evidence>
<evidence type="ECO:0000313" key="4">
    <source>
        <dbReference type="Proteomes" id="UP000272942"/>
    </source>
</evidence>
<evidence type="ECO:0000256" key="1">
    <source>
        <dbReference type="SAM" id="Coils"/>
    </source>
</evidence>
<dbReference type="WBParaSite" id="ECPE_0001705301-mRNA-1">
    <property type="protein sequence ID" value="ECPE_0001705301-mRNA-1"/>
    <property type="gene ID" value="ECPE_0001705301"/>
</dbReference>
<accession>A0A183BCS4</accession>
<evidence type="ECO:0000313" key="5">
    <source>
        <dbReference type="WBParaSite" id="ECPE_0001705301-mRNA-1"/>
    </source>
</evidence>
<reference evidence="3 4" key="2">
    <citation type="submission" date="2018-11" db="EMBL/GenBank/DDBJ databases">
        <authorList>
            <consortium name="Pathogen Informatics"/>
        </authorList>
    </citation>
    <scope>NUCLEOTIDE SEQUENCE [LARGE SCALE GENOMIC DNA]</scope>
    <source>
        <strain evidence="3 4">Egypt</strain>
    </source>
</reference>
<feature type="coiled-coil region" evidence="1">
    <location>
        <begin position="143"/>
        <end position="177"/>
    </location>
</feature>
<dbReference type="AlphaFoldDB" id="A0A183BCS4"/>
<dbReference type="EMBL" id="UZAN01066994">
    <property type="protein sequence ID" value="VDP94284.1"/>
    <property type="molecule type" value="Genomic_DNA"/>
</dbReference>
<dbReference type="InterPro" id="IPR004827">
    <property type="entry name" value="bZIP"/>
</dbReference>
<organism evidence="5">
    <name type="scientific">Echinostoma caproni</name>
    <dbReference type="NCBI Taxonomy" id="27848"/>
    <lineage>
        <taxon>Eukaryota</taxon>
        <taxon>Metazoa</taxon>
        <taxon>Spiralia</taxon>
        <taxon>Lophotrochozoa</taxon>
        <taxon>Platyhelminthes</taxon>
        <taxon>Trematoda</taxon>
        <taxon>Digenea</taxon>
        <taxon>Plagiorchiida</taxon>
        <taxon>Echinostomata</taxon>
        <taxon>Echinostomatoidea</taxon>
        <taxon>Echinostomatidae</taxon>
        <taxon>Echinostoma</taxon>
    </lineage>
</organism>
<keyword evidence="4" id="KW-1185">Reference proteome</keyword>
<sequence>MDFHVYPLPGGANALCAPEYTTLATSDWPEPGSPLLPLLTDDGSTSPDSFIEASLSSVSPADTNFNLGVSFYSEVPNDVVDLIMDYSESKYPEEVFQQLDSFPVPNIRREPTVEDDVQNTEELANPQVLRRRVTNREASFRYRQKLKQKTSQLQEELNNAFAAYQRAKAAYEKTEQTFEVTEKLIRGLLKLHD</sequence>
<dbReference type="CDD" id="cd14686">
    <property type="entry name" value="bZIP"/>
    <property type="match status" value="1"/>
</dbReference>
<dbReference type="OrthoDB" id="6263945at2759"/>
<name>A0A183BCS4_9TREM</name>